<evidence type="ECO:0000313" key="7">
    <source>
        <dbReference type="Proteomes" id="UP000220246"/>
    </source>
</evidence>
<evidence type="ECO:0000313" key="6">
    <source>
        <dbReference type="EMBL" id="PEH88646.1"/>
    </source>
</evidence>
<organism evidence="6 7">
    <name type="scientific">Comamonas terrigena</name>
    <dbReference type="NCBI Taxonomy" id="32013"/>
    <lineage>
        <taxon>Bacteria</taxon>
        <taxon>Pseudomonadati</taxon>
        <taxon>Pseudomonadota</taxon>
        <taxon>Betaproteobacteria</taxon>
        <taxon>Burkholderiales</taxon>
        <taxon>Comamonadaceae</taxon>
        <taxon>Comamonas</taxon>
    </lineage>
</organism>
<dbReference type="AlphaFoldDB" id="A0A2A7UTX0"/>
<accession>A0A2A7UTX0</accession>
<keyword evidence="2" id="KW-0378">Hydrolase</keyword>
<comment type="similarity">
    <text evidence="1">Belongs to the low molecular weight phosphotyrosine protein phosphatase family.</text>
</comment>
<reference evidence="7" key="1">
    <citation type="submission" date="2017-09" db="EMBL/GenBank/DDBJ databases">
        <title>FDA dAtabase for Regulatory Grade micrObial Sequences (FDA-ARGOS): Supporting development and validation of Infectious Disease Dx tests.</title>
        <authorList>
            <person name="Minogue T."/>
            <person name="Wolcott M."/>
            <person name="Wasieloski L."/>
            <person name="Aguilar W."/>
            <person name="Moore D."/>
            <person name="Tallon L."/>
            <person name="Sadzewicz L."/>
            <person name="Ott S."/>
            <person name="Zhao X."/>
            <person name="Nagaraj S."/>
            <person name="Vavikolanu K."/>
            <person name="Aluvathingal J."/>
            <person name="Nadendla S."/>
            <person name="Sichtig H."/>
        </authorList>
    </citation>
    <scope>NUCLEOTIDE SEQUENCE [LARGE SCALE GENOMIC DNA]</scope>
    <source>
        <strain evidence="7">FDAARGOS_394</strain>
    </source>
</reference>
<dbReference type="Proteomes" id="UP000220246">
    <property type="component" value="Unassembled WGS sequence"/>
</dbReference>
<dbReference type="Pfam" id="PF01451">
    <property type="entry name" value="LMWPc"/>
    <property type="match status" value="1"/>
</dbReference>
<dbReference type="PANTHER" id="PTHR47439">
    <property type="entry name" value="LOW MOLECULAR WEIGHT PHOSPHOTYROSINE PROTEIN PHOSPHATASE-RELATED"/>
    <property type="match status" value="1"/>
</dbReference>
<feature type="active site" description="Nucleophile" evidence="4">
    <location>
        <position position="16"/>
    </location>
</feature>
<dbReference type="GO" id="GO:0004725">
    <property type="term" value="F:protein tyrosine phosphatase activity"/>
    <property type="evidence" value="ECO:0007669"/>
    <property type="project" value="InterPro"/>
</dbReference>
<comment type="caution">
    <text evidence="6">The sequence shown here is derived from an EMBL/GenBank/DDBJ whole genome shotgun (WGS) entry which is preliminary data.</text>
</comment>
<evidence type="ECO:0000256" key="3">
    <source>
        <dbReference type="ARBA" id="ARBA00022912"/>
    </source>
</evidence>
<protein>
    <submittedName>
        <fullName evidence="6">Low molecular weight phosphotyrosine protein phosphatase</fullName>
    </submittedName>
</protein>
<evidence type="ECO:0000256" key="4">
    <source>
        <dbReference type="PIRSR" id="PIRSR617867-1"/>
    </source>
</evidence>
<proteinExistence type="inferred from homology"/>
<dbReference type="InterPro" id="IPR052995">
    <property type="entry name" value="LMW-PTP"/>
</dbReference>
<keyword evidence="3" id="KW-0904">Protein phosphatase</keyword>
<dbReference type="Gene3D" id="3.40.50.2300">
    <property type="match status" value="1"/>
</dbReference>
<dbReference type="EMBL" id="PDEA01000001">
    <property type="protein sequence ID" value="PEH88646.1"/>
    <property type="molecule type" value="Genomic_DNA"/>
</dbReference>
<evidence type="ECO:0000256" key="1">
    <source>
        <dbReference type="ARBA" id="ARBA00011063"/>
    </source>
</evidence>
<feature type="active site" evidence="4">
    <location>
        <position position="22"/>
    </location>
</feature>
<gene>
    <name evidence="6" type="ORF">CRM82_08570</name>
</gene>
<dbReference type="SMART" id="SM00226">
    <property type="entry name" value="LMWPc"/>
    <property type="match status" value="1"/>
</dbReference>
<dbReference type="PANTHER" id="PTHR47439:SF1">
    <property type="entry name" value="ACID PHOSPHATASE"/>
    <property type="match status" value="1"/>
</dbReference>
<dbReference type="OrthoDB" id="9784339at2"/>
<name>A0A2A7UTX0_COMTR</name>
<feature type="domain" description="Phosphotyrosine protein phosphatase I" evidence="5">
    <location>
        <begin position="10"/>
        <end position="159"/>
    </location>
</feature>
<dbReference type="STRING" id="1219032.GCA_001515545_02886"/>
<evidence type="ECO:0000256" key="2">
    <source>
        <dbReference type="ARBA" id="ARBA00022801"/>
    </source>
</evidence>
<dbReference type="FunFam" id="3.40.50.2300:FF:000113">
    <property type="entry name" value="Low molecular weight protein-tyrosine-phosphatase"/>
    <property type="match status" value="1"/>
</dbReference>
<keyword evidence="7" id="KW-1185">Reference proteome</keyword>
<dbReference type="InterPro" id="IPR036196">
    <property type="entry name" value="Ptyr_pPase_sf"/>
</dbReference>
<dbReference type="CDD" id="cd16343">
    <property type="entry name" value="LMWPTP"/>
    <property type="match status" value="1"/>
</dbReference>
<evidence type="ECO:0000259" key="5">
    <source>
        <dbReference type="SMART" id="SM00226"/>
    </source>
</evidence>
<sequence>MSPMDSAPAISILMVCMGNICRSPTAHGVMRARIAARGWQDLVRVDSCGTHAYHVGEPADQRARQHAQHRGYDLSDLRARQVQPEDFRRHDLILAMDHENMARLEQQCPPALQHKLQLLTHYCSRHRSATVPDPYYGGTNGFEKVLDLVEDACDGVLDHLAHLHPQLPRPDSTPGESAK</sequence>
<dbReference type="InterPro" id="IPR023485">
    <property type="entry name" value="Ptyr_pPase"/>
</dbReference>
<feature type="active site" description="Proton donor" evidence="4">
    <location>
        <position position="133"/>
    </location>
</feature>
<dbReference type="PRINTS" id="PR00719">
    <property type="entry name" value="LMWPTPASE"/>
</dbReference>
<dbReference type="InterPro" id="IPR017867">
    <property type="entry name" value="Tyr_phospatase_low_mol_wt"/>
</dbReference>
<dbReference type="SUPFAM" id="SSF52788">
    <property type="entry name" value="Phosphotyrosine protein phosphatases I"/>
    <property type="match status" value="1"/>
</dbReference>